<name>A0ABD1MYD6_9FABA</name>
<reference evidence="1 2" key="1">
    <citation type="submission" date="2024-08" db="EMBL/GenBank/DDBJ databases">
        <title>Insights into the chromosomal genome structure of Flemingia macrophylla.</title>
        <authorList>
            <person name="Ding Y."/>
            <person name="Zhao Y."/>
            <person name="Bi W."/>
            <person name="Wu M."/>
            <person name="Zhao G."/>
            <person name="Gong Y."/>
            <person name="Li W."/>
            <person name="Zhang P."/>
        </authorList>
    </citation>
    <scope>NUCLEOTIDE SEQUENCE [LARGE SCALE GENOMIC DNA]</scope>
    <source>
        <strain evidence="1">DYQJB</strain>
        <tissue evidence="1">Leaf</tissue>
    </source>
</reference>
<accession>A0ABD1MYD6</accession>
<gene>
    <name evidence="1" type="ORF">Fmac_008777</name>
</gene>
<comment type="caution">
    <text evidence="1">The sequence shown here is derived from an EMBL/GenBank/DDBJ whole genome shotgun (WGS) entry which is preliminary data.</text>
</comment>
<evidence type="ECO:0000313" key="2">
    <source>
        <dbReference type="Proteomes" id="UP001603857"/>
    </source>
</evidence>
<proteinExistence type="predicted"/>
<sequence>MKMMLDEGKKKNAKGNKVLFQVMVKNSFWVYNGETVRLFTSFEKGTWDVEIIGLIKKGVEPLR</sequence>
<dbReference type="Proteomes" id="UP001603857">
    <property type="component" value="Unassembled WGS sequence"/>
</dbReference>
<keyword evidence="2" id="KW-1185">Reference proteome</keyword>
<dbReference type="EMBL" id="JBGMDY010000003">
    <property type="protein sequence ID" value="KAL2340837.1"/>
    <property type="molecule type" value="Genomic_DNA"/>
</dbReference>
<evidence type="ECO:0000313" key="1">
    <source>
        <dbReference type="EMBL" id="KAL2340837.1"/>
    </source>
</evidence>
<organism evidence="1 2">
    <name type="scientific">Flemingia macrophylla</name>
    <dbReference type="NCBI Taxonomy" id="520843"/>
    <lineage>
        <taxon>Eukaryota</taxon>
        <taxon>Viridiplantae</taxon>
        <taxon>Streptophyta</taxon>
        <taxon>Embryophyta</taxon>
        <taxon>Tracheophyta</taxon>
        <taxon>Spermatophyta</taxon>
        <taxon>Magnoliopsida</taxon>
        <taxon>eudicotyledons</taxon>
        <taxon>Gunneridae</taxon>
        <taxon>Pentapetalae</taxon>
        <taxon>rosids</taxon>
        <taxon>fabids</taxon>
        <taxon>Fabales</taxon>
        <taxon>Fabaceae</taxon>
        <taxon>Papilionoideae</taxon>
        <taxon>50 kb inversion clade</taxon>
        <taxon>NPAAA clade</taxon>
        <taxon>indigoferoid/millettioid clade</taxon>
        <taxon>Phaseoleae</taxon>
        <taxon>Flemingia</taxon>
    </lineage>
</organism>
<protein>
    <submittedName>
        <fullName evidence="1">Uncharacterized protein</fullName>
    </submittedName>
</protein>
<dbReference type="AlphaFoldDB" id="A0ABD1MYD6"/>